<dbReference type="EMBL" id="PSQE01000001">
    <property type="protein sequence ID" value="RHN78587.1"/>
    <property type="molecule type" value="Genomic_DNA"/>
</dbReference>
<name>A0A396JV75_MEDTR</name>
<organism evidence="1 2">
    <name type="scientific">Medicago truncatula</name>
    <name type="common">Barrel medic</name>
    <name type="synonym">Medicago tribuloides</name>
    <dbReference type="NCBI Taxonomy" id="3880"/>
    <lineage>
        <taxon>Eukaryota</taxon>
        <taxon>Viridiplantae</taxon>
        <taxon>Streptophyta</taxon>
        <taxon>Embryophyta</taxon>
        <taxon>Tracheophyta</taxon>
        <taxon>Spermatophyta</taxon>
        <taxon>Magnoliopsida</taxon>
        <taxon>eudicotyledons</taxon>
        <taxon>Gunneridae</taxon>
        <taxon>Pentapetalae</taxon>
        <taxon>rosids</taxon>
        <taxon>fabids</taxon>
        <taxon>Fabales</taxon>
        <taxon>Fabaceae</taxon>
        <taxon>Papilionoideae</taxon>
        <taxon>50 kb inversion clade</taxon>
        <taxon>NPAAA clade</taxon>
        <taxon>Hologalegina</taxon>
        <taxon>IRL clade</taxon>
        <taxon>Trifolieae</taxon>
        <taxon>Medicago</taxon>
    </lineage>
</organism>
<dbReference type="Gramene" id="rna2206">
    <property type="protein sequence ID" value="RHN78587.1"/>
    <property type="gene ID" value="gene2206"/>
</dbReference>
<dbReference type="Proteomes" id="UP000265566">
    <property type="component" value="Chromosome 1"/>
</dbReference>
<evidence type="ECO:0000313" key="1">
    <source>
        <dbReference type="EMBL" id="RHN78587.1"/>
    </source>
</evidence>
<accession>A0A396JV75</accession>
<comment type="caution">
    <text evidence="1">The sequence shown here is derived from an EMBL/GenBank/DDBJ whole genome shotgun (WGS) entry which is preliminary data.</text>
</comment>
<dbReference type="AlphaFoldDB" id="A0A396JV75"/>
<evidence type="ECO:0000313" key="2">
    <source>
        <dbReference type="Proteomes" id="UP000265566"/>
    </source>
</evidence>
<sequence length="85" mass="9740">MVLVPANMPHFGFSPCKKNLLFLVLVKSKDFAGTISLINGFSHHVPRVQIITKVEPGTKIKMRHICRDQKQQKKFTVTKTKTRHI</sequence>
<reference evidence="2" key="1">
    <citation type="journal article" date="2018" name="Nat. Plants">
        <title>Whole-genome landscape of Medicago truncatula symbiotic genes.</title>
        <authorList>
            <person name="Pecrix Y."/>
            <person name="Staton S.E."/>
            <person name="Sallet E."/>
            <person name="Lelandais-Briere C."/>
            <person name="Moreau S."/>
            <person name="Carrere S."/>
            <person name="Blein T."/>
            <person name="Jardinaud M.F."/>
            <person name="Latrasse D."/>
            <person name="Zouine M."/>
            <person name="Zahm M."/>
            <person name="Kreplak J."/>
            <person name="Mayjonade B."/>
            <person name="Satge C."/>
            <person name="Perez M."/>
            <person name="Cauet S."/>
            <person name="Marande W."/>
            <person name="Chantry-Darmon C."/>
            <person name="Lopez-Roques C."/>
            <person name="Bouchez O."/>
            <person name="Berard A."/>
            <person name="Debelle F."/>
            <person name="Munos S."/>
            <person name="Bendahmane A."/>
            <person name="Berges H."/>
            <person name="Niebel A."/>
            <person name="Buitink J."/>
            <person name="Frugier F."/>
            <person name="Benhamed M."/>
            <person name="Crespi M."/>
            <person name="Gouzy J."/>
            <person name="Gamas P."/>
        </authorList>
    </citation>
    <scope>NUCLEOTIDE SEQUENCE [LARGE SCALE GENOMIC DNA]</scope>
    <source>
        <strain evidence="2">cv. Jemalong A17</strain>
    </source>
</reference>
<protein>
    <submittedName>
        <fullName evidence="1">Uncharacterized protein</fullName>
    </submittedName>
</protein>
<proteinExistence type="predicted"/>
<gene>
    <name evidence="1" type="ORF">MtrunA17_Chr1g0167561</name>
</gene>